<feature type="compositionally biased region" description="Low complexity" evidence="1">
    <location>
        <begin position="75"/>
        <end position="93"/>
    </location>
</feature>
<evidence type="ECO:0000256" key="1">
    <source>
        <dbReference type="SAM" id="MobiDB-lite"/>
    </source>
</evidence>
<dbReference type="OrthoDB" id="4192850at2759"/>
<feature type="compositionally biased region" description="Basic and acidic residues" evidence="1">
    <location>
        <begin position="239"/>
        <end position="250"/>
    </location>
</feature>
<feature type="compositionally biased region" description="Pro residues" evidence="1">
    <location>
        <begin position="123"/>
        <end position="138"/>
    </location>
</feature>
<feature type="region of interest" description="Disordered" evidence="1">
    <location>
        <begin position="224"/>
        <end position="250"/>
    </location>
</feature>
<dbReference type="Proteomes" id="UP000249497">
    <property type="component" value="Unassembled WGS sequence"/>
</dbReference>
<feature type="region of interest" description="Disordered" evidence="1">
    <location>
        <begin position="75"/>
        <end position="140"/>
    </location>
</feature>
<name>A0A8T8XAX7_ASPJA</name>
<keyword evidence="3" id="KW-1185">Reference proteome</keyword>
<dbReference type="EMBL" id="KZ824776">
    <property type="protein sequence ID" value="RAH85014.1"/>
    <property type="molecule type" value="Genomic_DNA"/>
</dbReference>
<dbReference type="RefSeq" id="XP_025530908.1">
    <property type="nucleotide sequence ID" value="XM_025677030.1"/>
</dbReference>
<proteinExistence type="predicted"/>
<feature type="compositionally biased region" description="Pro residues" evidence="1">
    <location>
        <begin position="94"/>
        <end position="104"/>
    </location>
</feature>
<organism evidence="2 3">
    <name type="scientific">Aspergillus japonicus CBS 114.51</name>
    <dbReference type="NCBI Taxonomy" id="1448312"/>
    <lineage>
        <taxon>Eukaryota</taxon>
        <taxon>Fungi</taxon>
        <taxon>Dikarya</taxon>
        <taxon>Ascomycota</taxon>
        <taxon>Pezizomycotina</taxon>
        <taxon>Eurotiomycetes</taxon>
        <taxon>Eurotiomycetidae</taxon>
        <taxon>Eurotiales</taxon>
        <taxon>Aspergillaceae</taxon>
        <taxon>Aspergillus</taxon>
        <taxon>Aspergillus subgen. Circumdati</taxon>
    </lineage>
</organism>
<reference evidence="2 3" key="1">
    <citation type="submission" date="2018-02" db="EMBL/GenBank/DDBJ databases">
        <title>The genomes of Aspergillus section Nigri reveals drivers in fungal speciation.</title>
        <authorList>
            <consortium name="DOE Joint Genome Institute"/>
            <person name="Vesth T.C."/>
            <person name="Nybo J."/>
            <person name="Theobald S."/>
            <person name="Brandl J."/>
            <person name="Frisvad J.C."/>
            <person name="Nielsen K.F."/>
            <person name="Lyhne E.K."/>
            <person name="Kogle M.E."/>
            <person name="Kuo A."/>
            <person name="Riley R."/>
            <person name="Clum A."/>
            <person name="Nolan M."/>
            <person name="Lipzen A."/>
            <person name="Salamov A."/>
            <person name="Henrissat B."/>
            <person name="Wiebenga A."/>
            <person name="De vries R.P."/>
            <person name="Grigoriev I.V."/>
            <person name="Mortensen U.H."/>
            <person name="Andersen M.R."/>
            <person name="Baker S.E."/>
        </authorList>
    </citation>
    <scope>NUCLEOTIDE SEQUENCE [LARGE SCALE GENOMIC DNA]</scope>
    <source>
        <strain evidence="2 3">CBS 114.51</strain>
    </source>
</reference>
<dbReference type="GeneID" id="37180723"/>
<evidence type="ECO:0000313" key="3">
    <source>
        <dbReference type="Proteomes" id="UP000249497"/>
    </source>
</evidence>
<gene>
    <name evidence="2" type="ORF">BO86DRAFT_454008</name>
</gene>
<sequence length="326" mass="36132">MSYLSTRTLNPPPGRISWDHRTLHPPHWVLTIMPATTRKLIDRCYILAFNSLRAQQYVELHFAARYKALCPGAITSPSTSTDPPTNSTTNPTTPAEPNPEPTPTQTPATSTATPTSTSTSTGTPPPPPPPTSQKPNPAPQITHAQSIDRIFAWRTDYIPGNPTLAPSAKIPRSAVRFHVDRAAFAAYAARYTALLDTYLTTHYRRYREAVGAVERSLVLLRSGASRSGGGEAEAAQGEAGKDKDKDKDGDKAREMRELDCRQLEWWWGAVFLREMMRWESRIPLLRMPGFEVVVGEVYEAVRRAVEEGGEGEEGVVWEGYDLDCGR</sequence>
<protein>
    <submittedName>
        <fullName evidence="2">Uncharacterized protein</fullName>
    </submittedName>
</protein>
<evidence type="ECO:0000313" key="2">
    <source>
        <dbReference type="EMBL" id="RAH85014.1"/>
    </source>
</evidence>
<feature type="compositionally biased region" description="Low complexity" evidence="1">
    <location>
        <begin position="105"/>
        <end position="122"/>
    </location>
</feature>
<dbReference type="AlphaFoldDB" id="A0A8T8XAX7"/>
<accession>A0A8T8XAX7</accession>